<keyword evidence="3" id="KW-1185">Reference proteome</keyword>
<keyword evidence="1" id="KW-1133">Transmembrane helix</keyword>
<evidence type="ECO:0000313" key="3">
    <source>
        <dbReference type="Proteomes" id="UP001164746"/>
    </source>
</evidence>
<feature type="transmembrane region" description="Helical" evidence="1">
    <location>
        <begin position="12"/>
        <end position="36"/>
    </location>
</feature>
<name>A0ABY7GBU7_MYAAR</name>
<dbReference type="EMBL" id="CP111028">
    <property type="protein sequence ID" value="WAR30964.1"/>
    <property type="molecule type" value="Genomic_DNA"/>
</dbReference>
<organism evidence="2 3">
    <name type="scientific">Mya arenaria</name>
    <name type="common">Soft-shell clam</name>
    <dbReference type="NCBI Taxonomy" id="6604"/>
    <lineage>
        <taxon>Eukaryota</taxon>
        <taxon>Metazoa</taxon>
        <taxon>Spiralia</taxon>
        <taxon>Lophotrochozoa</taxon>
        <taxon>Mollusca</taxon>
        <taxon>Bivalvia</taxon>
        <taxon>Autobranchia</taxon>
        <taxon>Heteroconchia</taxon>
        <taxon>Euheterodonta</taxon>
        <taxon>Imparidentia</taxon>
        <taxon>Neoheterodontei</taxon>
        <taxon>Myida</taxon>
        <taxon>Myoidea</taxon>
        <taxon>Myidae</taxon>
        <taxon>Mya</taxon>
    </lineage>
</organism>
<evidence type="ECO:0000256" key="1">
    <source>
        <dbReference type="SAM" id="Phobius"/>
    </source>
</evidence>
<accession>A0ABY7GBU7</accession>
<sequence length="125" mass="14164">MVDGSRSLKGLFLINLKRLCMHGLLYFVYLLCLGFLENMAEQRYKTDVCHGEVPGRMPSAERMIYGINDDCVAGHIISDVCDGEVLGQLLSPERMVHGKSDDCVAGRILSVKRRHASWYKHNHQE</sequence>
<dbReference type="Proteomes" id="UP001164746">
    <property type="component" value="Chromosome 17"/>
</dbReference>
<reference evidence="2" key="1">
    <citation type="submission" date="2022-11" db="EMBL/GenBank/DDBJ databases">
        <title>Centuries of genome instability and evolution in soft-shell clam transmissible cancer (bioRxiv).</title>
        <authorList>
            <person name="Hart S.F.M."/>
            <person name="Yonemitsu M.A."/>
            <person name="Giersch R.M."/>
            <person name="Beal B.F."/>
            <person name="Arriagada G."/>
            <person name="Davis B.W."/>
            <person name="Ostrander E.A."/>
            <person name="Goff S.P."/>
            <person name="Metzger M.J."/>
        </authorList>
    </citation>
    <scope>NUCLEOTIDE SEQUENCE</scope>
    <source>
        <strain evidence="2">MELC-2E11</strain>
        <tissue evidence="2">Siphon/mantle</tissue>
    </source>
</reference>
<protein>
    <submittedName>
        <fullName evidence="2">Uncharacterized protein</fullName>
    </submittedName>
</protein>
<keyword evidence="1" id="KW-0472">Membrane</keyword>
<proteinExistence type="predicted"/>
<evidence type="ECO:0000313" key="2">
    <source>
        <dbReference type="EMBL" id="WAR30964.1"/>
    </source>
</evidence>
<gene>
    <name evidence="2" type="ORF">MAR_033506</name>
</gene>
<keyword evidence="1" id="KW-0812">Transmembrane</keyword>